<evidence type="ECO:0000256" key="1">
    <source>
        <dbReference type="SAM" id="MobiDB-lite"/>
    </source>
</evidence>
<organism evidence="2 3">
    <name type="scientific">Phyllostomus discolor</name>
    <name type="common">pale spear-nosed bat</name>
    <dbReference type="NCBI Taxonomy" id="89673"/>
    <lineage>
        <taxon>Eukaryota</taxon>
        <taxon>Metazoa</taxon>
        <taxon>Chordata</taxon>
        <taxon>Craniata</taxon>
        <taxon>Vertebrata</taxon>
        <taxon>Euteleostomi</taxon>
        <taxon>Mammalia</taxon>
        <taxon>Eutheria</taxon>
        <taxon>Laurasiatheria</taxon>
        <taxon>Chiroptera</taxon>
        <taxon>Yangochiroptera</taxon>
        <taxon>Phyllostomidae</taxon>
        <taxon>Phyllostominae</taxon>
        <taxon>Phyllostomus</taxon>
    </lineage>
</organism>
<dbReference type="EMBL" id="JABVXQ010000011">
    <property type="protein sequence ID" value="KAF6086253.1"/>
    <property type="molecule type" value="Genomic_DNA"/>
</dbReference>
<dbReference type="AlphaFoldDB" id="A0A833YX66"/>
<gene>
    <name evidence="2" type="ORF">HJG60_008448</name>
</gene>
<proteinExistence type="predicted"/>
<feature type="region of interest" description="Disordered" evidence="1">
    <location>
        <begin position="46"/>
        <end position="87"/>
    </location>
</feature>
<dbReference type="Proteomes" id="UP000664940">
    <property type="component" value="Unassembled WGS sequence"/>
</dbReference>
<evidence type="ECO:0000313" key="3">
    <source>
        <dbReference type="Proteomes" id="UP000664940"/>
    </source>
</evidence>
<reference evidence="2 3" key="1">
    <citation type="journal article" date="2020" name="Nature">
        <title>Six reference-quality genomes reveal evolution of bat adaptations.</title>
        <authorList>
            <person name="Jebb D."/>
            <person name="Huang Z."/>
            <person name="Pippel M."/>
            <person name="Hughes G.M."/>
            <person name="Lavrichenko K."/>
            <person name="Devanna P."/>
            <person name="Winkler S."/>
            <person name="Jermiin L.S."/>
            <person name="Skirmuntt E.C."/>
            <person name="Katzourakis A."/>
            <person name="Burkitt-Gray L."/>
            <person name="Ray D.A."/>
            <person name="Sullivan K.A.M."/>
            <person name="Roscito J.G."/>
            <person name="Kirilenko B.M."/>
            <person name="Davalos L.M."/>
            <person name="Corthals A.P."/>
            <person name="Power M.L."/>
            <person name="Jones G."/>
            <person name="Ransome R.D."/>
            <person name="Dechmann D.K.N."/>
            <person name="Locatelli A.G."/>
            <person name="Puechmaille S.J."/>
            <person name="Fedrigo O."/>
            <person name="Jarvis E.D."/>
            <person name="Hiller M."/>
            <person name="Vernes S.C."/>
            <person name="Myers E.W."/>
            <person name="Teeling E.C."/>
        </authorList>
    </citation>
    <scope>NUCLEOTIDE SEQUENCE [LARGE SCALE GENOMIC DNA]</scope>
    <source>
        <strain evidence="2">Bat1K_MPI-CBG_1</strain>
    </source>
</reference>
<name>A0A833YX66_9CHIR</name>
<protein>
    <submittedName>
        <fullName evidence="2">Uncharacterized protein</fullName>
    </submittedName>
</protein>
<comment type="caution">
    <text evidence="2">The sequence shown here is derived from an EMBL/GenBank/DDBJ whole genome shotgun (WGS) entry which is preliminary data.</text>
</comment>
<evidence type="ECO:0000313" key="2">
    <source>
        <dbReference type="EMBL" id="KAF6086253.1"/>
    </source>
</evidence>
<accession>A0A833YX66</accession>
<feature type="region of interest" description="Disordered" evidence="1">
    <location>
        <begin position="192"/>
        <end position="226"/>
    </location>
</feature>
<sequence>MATVNGPPPSSGYFFPQKIHFQTRISRYTEYILAFSLIHPPHLFESRQAGSPVHPAHHGSSSEEHAASPACAEGSHETKLLPSPEGLPGRLPVAASRLAALGLRPQAGLLVSHGRGFLPRLCDDEGVAKPRELPVNLRETGDLQFLGSTPQLLSAKPLRAGLKHGSNGLALQGLRMRCRGSSASSWPRSGFPRAVCTEGNPAPDTRKVPGAATPPGEHLTKTTGDPSFRVVPPAACPLGSALRCAGQAPLPPFTLRFLGSDSS</sequence>